<evidence type="ECO:0000313" key="4">
    <source>
        <dbReference type="Proteomes" id="UP001294412"/>
    </source>
</evidence>
<dbReference type="GO" id="GO:0004049">
    <property type="term" value="F:anthranilate synthase activity"/>
    <property type="evidence" value="ECO:0007669"/>
    <property type="project" value="UniProtKB-EC"/>
</dbReference>
<dbReference type="PRINTS" id="PR00096">
    <property type="entry name" value="GATASE"/>
</dbReference>
<protein>
    <submittedName>
        <fullName evidence="3">Aminodeoxychorismate/anthranilate synthase component II</fullName>
        <ecNumber evidence="3">4.1.3.27</ecNumber>
    </submittedName>
</protein>
<dbReference type="RefSeq" id="WP_322189067.1">
    <property type="nucleotide sequence ID" value="NZ_JAXLPB010000008.1"/>
</dbReference>
<dbReference type="InterPro" id="IPR006221">
    <property type="entry name" value="TrpG/PapA_dom"/>
</dbReference>
<keyword evidence="1" id="KW-0315">Glutamine amidotransferase</keyword>
<dbReference type="SUPFAM" id="SSF52317">
    <property type="entry name" value="Class I glutamine amidotransferase-like"/>
    <property type="match status" value="1"/>
</dbReference>
<reference evidence="3 4" key="1">
    <citation type="submission" date="2023-12" db="EMBL/GenBank/DDBJ databases">
        <title>Description of Novel Strain Fulvimarina sp. 2208YS6-2-32 isolated from Uroteuthis (Photololigo) edulis.</title>
        <authorList>
            <person name="Park J.-S."/>
        </authorList>
    </citation>
    <scope>NUCLEOTIDE SEQUENCE [LARGE SCALE GENOMIC DNA]</scope>
    <source>
        <strain evidence="3 4">2208YS6-2-32</strain>
    </source>
</reference>
<evidence type="ECO:0000313" key="3">
    <source>
        <dbReference type="EMBL" id="MDY8111009.1"/>
    </source>
</evidence>
<feature type="domain" description="Glutamine amidotransferase" evidence="2">
    <location>
        <begin position="4"/>
        <end position="188"/>
    </location>
</feature>
<dbReference type="CDD" id="cd01743">
    <property type="entry name" value="GATase1_Anthranilate_Synthase"/>
    <property type="match status" value="1"/>
</dbReference>
<dbReference type="PROSITE" id="PS51273">
    <property type="entry name" value="GATASE_TYPE_1"/>
    <property type="match status" value="1"/>
</dbReference>
<dbReference type="PANTHER" id="PTHR43418">
    <property type="entry name" value="MULTIFUNCTIONAL TRYPTOPHAN BIOSYNTHESIS PROTEIN-RELATED"/>
    <property type="match status" value="1"/>
</dbReference>
<keyword evidence="3" id="KW-0456">Lyase</keyword>
<dbReference type="NCBIfam" id="TIGR00566">
    <property type="entry name" value="trpG_papA"/>
    <property type="match status" value="1"/>
</dbReference>
<comment type="caution">
    <text evidence="3">The sequence shown here is derived from an EMBL/GenBank/DDBJ whole genome shotgun (WGS) entry which is preliminary data.</text>
</comment>
<organism evidence="3 4">
    <name type="scientific">Fulvimarina uroteuthidis</name>
    <dbReference type="NCBI Taxonomy" id="3098149"/>
    <lineage>
        <taxon>Bacteria</taxon>
        <taxon>Pseudomonadati</taxon>
        <taxon>Pseudomonadota</taxon>
        <taxon>Alphaproteobacteria</taxon>
        <taxon>Hyphomicrobiales</taxon>
        <taxon>Aurantimonadaceae</taxon>
        <taxon>Fulvimarina</taxon>
    </lineage>
</organism>
<dbReference type="InterPro" id="IPR017926">
    <property type="entry name" value="GATASE"/>
</dbReference>
<sequence length="198" mass="21585">MKVLVLDNYDSFVFNVGRYLERLGAEIVVRRNDRVGLGEIDAMGLDAIVVSPGPCSPQEAGISGDLVRSFSGRMPIFGVCLGHQVIGDVFGGHVTRALRPMHGRASPMLHEGRNLFAGLEAGTRAGRYHSLIVEETPAMRAQLTVDAISPDGEIMALSHKSHPTFGVQFHPESILTEKGETIFDNFLSRATSFRGRPR</sequence>
<evidence type="ECO:0000256" key="1">
    <source>
        <dbReference type="ARBA" id="ARBA00022962"/>
    </source>
</evidence>
<gene>
    <name evidence="3" type="ORF">U0C82_17910</name>
</gene>
<dbReference type="InterPro" id="IPR029062">
    <property type="entry name" value="Class_I_gatase-like"/>
</dbReference>
<dbReference type="InterPro" id="IPR050472">
    <property type="entry name" value="Anth_synth/Amidotransfase"/>
</dbReference>
<dbReference type="PRINTS" id="PR00099">
    <property type="entry name" value="CPSGATASE"/>
</dbReference>
<accession>A0ABU5I800</accession>
<dbReference type="PANTHER" id="PTHR43418:SF4">
    <property type="entry name" value="MULTIFUNCTIONAL TRYPTOPHAN BIOSYNTHESIS PROTEIN"/>
    <property type="match status" value="1"/>
</dbReference>
<dbReference type="Pfam" id="PF00117">
    <property type="entry name" value="GATase"/>
    <property type="match status" value="1"/>
</dbReference>
<dbReference type="Proteomes" id="UP001294412">
    <property type="component" value="Unassembled WGS sequence"/>
</dbReference>
<evidence type="ECO:0000259" key="2">
    <source>
        <dbReference type="Pfam" id="PF00117"/>
    </source>
</evidence>
<dbReference type="PRINTS" id="PR00097">
    <property type="entry name" value="ANTSNTHASEII"/>
</dbReference>
<dbReference type="EMBL" id="JAXLPB010000008">
    <property type="protein sequence ID" value="MDY8111009.1"/>
    <property type="molecule type" value="Genomic_DNA"/>
</dbReference>
<keyword evidence="4" id="KW-1185">Reference proteome</keyword>
<name>A0ABU5I800_9HYPH</name>
<dbReference type="EC" id="4.1.3.27" evidence="3"/>
<proteinExistence type="predicted"/>
<dbReference type="Gene3D" id="3.40.50.880">
    <property type="match status" value="1"/>
</dbReference>